<reference evidence="4" key="1">
    <citation type="journal article" date="2015" name="Proc. Natl. Acad. Sci. U.S.A.">
        <title>Genome sequencing of adzuki bean (Vigna angularis) provides insight into high starch and low fat accumulation and domestication.</title>
        <authorList>
            <person name="Yang K."/>
            <person name="Tian Z."/>
            <person name="Chen C."/>
            <person name="Luo L."/>
            <person name="Zhao B."/>
            <person name="Wang Z."/>
            <person name="Yu L."/>
            <person name="Li Y."/>
            <person name="Sun Y."/>
            <person name="Li W."/>
            <person name="Chen Y."/>
            <person name="Li Y."/>
            <person name="Zhang Y."/>
            <person name="Ai D."/>
            <person name="Zhao J."/>
            <person name="Shang C."/>
            <person name="Ma Y."/>
            <person name="Wu B."/>
            <person name="Wang M."/>
            <person name="Gao L."/>
            <person name="Sun D."/>
            <person name="Zhang P."/>
            <person name="Guo F."/>
            <person name="Wang W."/>
            <person name="Li Y."/>
            <person name="Wang J."/>
            <person name="Varshney R.K."/>
            <person name="Wang J."/>
            <person name="Ling H.Q."/>
            <person name="Wan P."/>
        </authorList>
    </citation>
    <scope>NUCLEOTIDE SEQUENCE</scope>
    <source>
        <strain evidence="4">cv. Jingnong 6</strain>
    </source>
</reference>
<dbReference type="Proteomes" id="UP000053144">
    <property type="component" value="Chromosome 4"/>
</dbReference>
<evidence type="ECO:0000313" key="3">
    <source>
        <dbReference type="EMBL" id="KOM41620.1"/>
    </source>
</evidence>
<protein>
    <submittedName>
        <fullName evidence="3">Uncharacterized protein</fullName>
    </submittedName>
</protein>
<proteinExistence type="predicted"/>
<keyword evidence="2" id="KW-0812">Transmembrane</keyword>
<gene>
    <name evidence="3" type="ORF">LR48_Vigan04g181800</name>
</gene>
<feature type="region of interest" description="Disordered" evidence="1">
    <location>
        <begin position="173"/>
        <end position="196"/>
    </location>
</feature>
<name>A0A0L9UFE4_PHAAN</name>
<organism evidence="3 4">
    <name type="scientific">Phaseolus angularis</name>
    <name type="common">Azuki bean</name>
    <name type="synonym">Vigna angularis</name>
    <dbReference type="NCBI Taxonomy" id="3914"/>
    <lineage>
        <taxon>Eukaryota</taxon>
        <taxon>Viridiplantae</taxon>
        <taxon>Streptophyta</taxon>
        <taxon>Embryophyta</taxon>
        <taxon>Tracheophyta</taxon>
        <taxon>Spermatophyta</taxon>
        <taxon>Magnoliopsida</taxon>
        <taxon>eudicotyledons</taxon>
        <taxon>Gunneridae</taxon>
        <taxon>Pentapetalae</taxon>
        <taxon>rosids</taxon>
        <taxon>fabids</taxon>
        <taxon>Fabales</taxon>
        <taxon>Fabaceae</taxon>
        <taxon>Papilionoideae</taxon>
        <taxon>50 kb inversion clade</taxon>
        <taxon>NPAAA clade</taxon>
        <taxon>indigoferoid/millettioid clade</taxon>
        <taxon>Phaseoleae</taxon>
        <taxon>Vigna</taxon>
    </lineage>
</organism>
<evidence type="ECO:0000256" key="2">
    <source>
        <dbReference type="SAM" id="Phobius"/>
    </source>
</evidence>
<dbReference type="EMBL" id="CM003374">
    <property type="protein sequence ID" value="KOM41620.1"/>
    <property type="molecule type" value="Genomic_DNA"/>
</dbReference>
<evidence type="ECO:0000256" key="1">
    <source>
        <dbReference type="SAM" id="MobiDB-lite"/>
    </source>
</evidence>
<feature type="transmembrane region" description="Helical" evidence="2">
    <location>
        <begin position="20"/>
        <end position="44"/>
    </location>
</feature>
<dbReference type="Gramene" id="KOM41620">
    <property type="protein sequence ID" value="KOM41620"/>
    <property type="gene ID" value="LR48_Vigan04g181800"/>
</dbReference>
<feature type="compositionally biased region" description="Basic residues" evidence="1">
    <location>
        <begin position="174"/>
        <end position="188"/>
    </location>
</feature>
<keyword evidence="2" id="KW-0472">Membrane</keyword>
<sequence>MHSGYQGEEQHTAKEKKERIIFLLTPSLLVVIHVSARLVLILHLCKGLSVPQERGALTTTGILHFAHSQDHHHPCISILNTTTNTKAPPPILTLSSPSSVCIRHHSHILFTTNTQKPIPSPNRTPPPTSIIFTFVRSPDFHFISPNTRNRSKPLLFSLPIPHLQQHALAITSGRKGKLNPVKKRRQKQKKEGFIFS</sequence>
<evidence type="ECO:0000313" key="4">
    <source>
        <dbReference type="Proteomes" id="UP000053144"/>
    </source>
</evidence>
<accession>A0A0L9UFE4</accession>
<dbReference type="AlphaFoldDB" id="A0A0L9UFE4"/>
<keyword evidence="2" id="KW-1133">Transmembrane helix</keyword>